<evidence type="ECO:0000313" key="4">
    <source>
        <dbReference type="Proteomes" id="UP000321773"/>
    </source>
</evidence>
<evidence type="ECO:0000313" key="1">
    <source>
        <dbReference type="EMBL" id="GEM04134.1"/>
    </source>
</evidence>
<dbReference type="EMBL" id="BJWJ01000008">
    <property type="protein sequence ID" value="GEM04134.1"/>
    <property type="molecule type" value="Genomic_DNA"/>
</dbReference>
<accession>A0A1I6SG28</accession>
<dbReference type="Proteomes" id="UP000199139">
    <property type="component" value="Unassembled WGS sequence"/>
</dbReference>
<dbReference type="STRING" id="306541.SAMN05421668_10920"/>
<keyword evidence="4" id="KW-1185">Reference proteome</keyword>
<gene>
    <name evidence="1" type="ORF">HMI01_11220</name>
    <name evidence="2" type="ORF">SAMN05421668_10920</name>
</gene>
<dbReference type="Proteomes" id="UP000321773">
    <property type="component" value="Unassembled WGS sequence"/>
</dbReference>
<organism evidence="2 3">
    <name type="scientific">Halolactibacillus miurensis</name>
    <dbReference type="NCBI Taxonomy" id="306541"/>
    <lineage>
        <taxon>Bacteria</taxon>
        <taxon>Bacillati</taxon>
        <taxon>Bacillota</taxon>
        <taxon>Bacilli</taxon>
        <taxon>Bacillales</taxon>
        <taxon>Bacillaceae</taxon>
        <taxon>Halolactibacillus</taxon>
    </lineage>
</organism>
<proteinExistence type="predicted"/>
<evidence type="ECO:0000313" key="2">
    <source>
        <dbReference type="EMBL" id="SFS75883.1"/>
    </source>
</evidence>
<sequence>MNYQVILQRRFKDCLGNQDRMNNLKRDLKMIKRNETGSTKFHDCLLEAIEKEMNHCG</sequence>
<protein>
    <submittedName>
        <fullName evidence="2">Uncharacterized protein</fullName>
    </submittedName>
</protein>
<reference evidence="1 4" key="2">
    <citation type="submission" date="2019-07" db="EMBL/GenBank/DDBJ databases">
        <title>Whole genome shotgun sequence of Halolactibacillus miurensis NBRC 100873.</title>
        <authorList>
            <person name="Hosoyama A."/>
            <person name="Uohara A."/>
            <person name="Ohji S."/>
            <person name="Ichikawa N."/>
        </authorList>
    </citation>
    <scope>NUCLEOTIDE SEQUENCE [LARGE SCALE GENOMIC DNA]</scope>
    <source>
        <strain evidence="1 4">NBRC 100873</strain>
    </source>
</reference>
<evidence type="ECO:0000313" key="3">
    <source>
        <dbReference type="Proteomes" id="UP000199139"/>
    </source>
</evidence>
<dbReference type="RefSeq" id="WP_177220663.1">
    <property type="nucleotide sequence ID" value="NZ_BJWJ01000008.1"/>
</dbReference>
<reference evidence="2 3" key="1">
    <citation type="submission" date="2016-10" db="EMBL/GenBank/DDBJ databases">
        <authorList>
            <person name="de Groot N.N."/>
        </authorList>
    </citation>
    <scope>NUCLEOTIDE SEQUENCE [LARGE SCALE GENOMIC DNA]</scope>
    <source>
        <strain evidence="2 3">DSM 17074</strain>
    </source>
</reference>
<dbReference type="AlphaFoldDB" id="A0A1I6SG28"/>
<dbReference type="EMBL" id="FPAI01000009">
    <property type="protein sequence ID" value="SFS75883.1"/>
    <property type="molecule type" value="Genomic_DNA"/>
</dbReference>
<name>A0A1I6SG28_9BACI</name>